<protein>
    <recommendedName>
        <fullName evidence="3">Clathrin/coatomer adaptor adaptin-like N-terminal domain-containing protein</fullName>
    </recommendedName>
</protein>
<reference evidence="1 2" key="1">
    <citation type="submission" date="2016-04" db="EMBL/GenBank/DDBJ databases">
        <title>Draft genome of Fonsecaea erecta CBS 125763.</title>
        <authorList>
            <person name="Weiss V.A."/>
            <person name="Vicente V.A."/>
            <person name="Raittz R.T."/>
            <person name="Moreno L.F."/>
            <person name="De Souza E.M."/>
            <person name="Pedrosa F.O."/>
            <person name="Steffens M.B."/>
            <person name="Faoro H."/>
            <person name="Tadra-Sfeir M.Z."/>
            <person name="Najafzadeh M.J."/>
            <person name="Felipe M.S."/>
            <person name="Teixeira M."/>
            <person name="Sun J."/>
            <person name="Xi L."/>
            <person name="Gomes R."/>
            <person name="De Azevedo C.M."/>
            <person name="Salgado C.G."/>
            <person name="Da Silva M.B."/>
            <person name="Nascimento M.F."/>
            <person name="Queiroz-Telles F."/>
            <person name="Attili D.S."/>
            <person name="Gorbushina A."/>
        </authorList>
    </citation>
    <scope>NUCLEOTIDE SEQUENCE [LARGE SCALE GENOMIC DNA]</scope>
    <source>
        <strain evidence="1 2">CBS 125763</strain>
    </source>
</reference>
<dbReference type="GO" id="GO:0006888">
    <property type="term" value="P:endoplasmic reticulum to Golgi vesicle-mediated transport"/>
    <property type="evidence" value="ECO:0007669"/>
    <property type="project" value="TreeGrafter"/>
</dbReference>
<dbReference type="PANTHER" id="PTHR10635:SF0">
    <property type="entry name" value="COATOMER SUBUNIT BETA"/>
    <property type="match status" value="1"/>
</dbReference>
<gene>
    <name evidence="1" type="ORF">AYL99_11804</name>
</gene>
<name>A0A178Z2W8_9EURO</name>
<evidence type="ECO:0000313" key="2">
    <source>
        <dbReference type="Proteomes" id="UP000078343"/>
    </source>
</evidence>
<dbReference type="PANTHER" id="PTHR10635">
    <property type="entry name" value="COATOMER SUBUNIT BETA"/>
    <property type="match status" value="1"/>
</dbReference>
<dbReference type="STRING" id="1367422.A0A178Z2W8"/>
<keyword evidence="2" id="KW-1185">Reference proteome</keyword>
<dbReference type="InterPro" id="IPR016460">
    <property type="entry name" value="COPB1"/>
</dbReference>
<dbReference type="Proteomes" id="UP000078343">
    <property type="component" value="Unassembled WGS sequence"/>
</dbReference>
<dbReference type="GO" id="GO:0006891">
    <property type="term" value="P:intra-Golgi vesicle-mediated transport"/>
    <property type="evidence" value="ECO:0007669"/>
    <property type="project" value="TreeGrafter"/>
</dbReference>
<comment type="caution">
    <text evidence="1">The sequence shown here is derived from an EMBL/GenBank/DDBJ whole genome shotgun (WGS) entry which is preliminary data.</text>
</comment>
<proteinExistence type="predicted"/>
<sequence length="131" mass="14631">MSISHDKALEYLTGVLDGVPDGDELLQLVELKFIRKESVQNQAKKARYLWLIFHLLETYASTVVYEAATLLTAPTNNPVTVKVAAGKFIELSIKEADSNVKLIVLDHVDQLRRRNKGVSSWKSCECCPALT</sequence>
<dbReference type="EMBL" id="LVYI01000016">
    <property type="protein sequence ID" value="OAP54044.1"/>
    <property type="molecule type" value="Genomic_DNA"/>
</dbReference>
<accession>A0A178Z2W8</accession>
<dbReference type="AlphaFoldDB" id="A0A178Z2W8"/>
<dbReference type="OrthoDB" id="10261439at2759"/>
<dbReference type="GO" id="GO:0006886">
    <property type="term" value="P:intracellular protein transport"/>
    <property type="evidence" value="ECO:0007669"/>
    <property type="project" value="InterPro"/>
</dbReference>
<dbReference type="RefSeq" id="XP_018687411.1">
    <property type="nucleotide sequence ID" value="XM_018843309.1"/>
</dbReference>
<evidence type="ECO:0008006" key="3">
    <source>
        <dbReference type="Google" id="ProtNLM"/>
    </source>
</evidence>
<dbReference type="GeneID" id="30015972"/>
<organism evidence="1 2">
    <name type="scientific">Fonsecaea erecta</name>
    <dbReference type="NCBI Taxonomy" id="1367422"/>
    <lineage>
        <taxon>Eukaryota</taxon>
        <taxon>Fungi</taxon>
        <taxon>Dikarya</taxon>
        <taxon>Ascomycota</taxon>
        <taxon>Pezizomycotina</taxon>
        <taxon>Eurotiomycetes</taxon>
        <taxon>Chaetothyriomycetidae</taxon>
        <taxon>Chaetothyriales</taxon>
        <taxon>Herpotrichiellaceae</taxon>
        <taxon>Fonsecaea</taxon>
    </lineage>
</organism>
<evidence type="ECO:0000313" key="1">
    <source>
        <dbReference type="EMBL" id="OAP54044.1"/>
    </source>
</evidence>
<dbReference type="GO" id="GO:0030126">
    <property type="term" value="C:COPI vesicle coat"/>
    <property type="evidence" value="ECO:0007669"/>
    <property type="project" value="TreeGrafter"/>
</dbReference>